<feature type="compositionally biased region" description="Gly residues" evidence="1">
    <location>
        <begin position="148"/>
        <end position="161"/>
    </location>
</feature>
<dbReference type="AlphaFoldDB" id="A0A077MBW2"/>
<dbReference type="Proteomes" id="UP000035720">
    <property type="component" value="Unassembled WGS sequence"/>
</dbReference>
<dbReference type="RefSeq" id="WP_048546547.1">
    <property type="nucleotide sequence ID" value="NZ_HF571038.1"/>
</dbReference>
<evidence type="ECO:0000313" key="2">
    <source>
        <dbReference type="EMBL" id="CCI54099.1"/>
    </source>
</evidence>
<proteinExistence type="predicted"/>
<evidence type="ECO:0000256" key="1">
    <source>
        <dbReference type="SAM" id="MobiDB-lite"/>
    </source>
</evidence>
<feature type="region of interest" description="Disordered" evidence="1">
    <location>
        <begin position="110"/>
        <end position="191"/>
    </location>
</feature>
<name>A0A077MBW2_9MICO</name>
<keyword evidence="3" id="KW-1185">Reference proteome</keyword>
<feature type="compositionally biased region" description="Low complexity" evidence="1">
    <location>
        <begin position="162"/>
        <end position="183"/>
    </location>
</feature>
<accession>A0A077MBW2</accession>
<protein>
    <submittedName>
        <fullName evidence="2">Uncharacterized protein</fullName>
    </submittedName>
</protein>
<sequence>MADLVADPTHPTEVIPTDHTAVQPEPVSMAAEEPMAAPFADGTVDEPAVHHAAPVVPQIPVQPVATTAAPAGPGRSGWSLKKGLLVGAAALGIATLGAAGGAAPVSLAHGDGGIGTSQQGGMFDGDRDGDGGFGPGRGHHGDMDGQLPPGGGQLGPNGGNGQMDPNGGTGQSNPNGGSSQQQTPTLPGTPG</sequence>
<gene>
    <name evidence="2" type="ORF">BN13_590025</name>
</gene>
<dbReference type="EMBL" id="CAJC01000171">
    <property type="protein sequence ID" value="CCI54099.1"/>
    <property type="molecule type" value="Genomic_DNA"/>
</dbReference>
<organism evidence="2 3">
    <name type="scientific">Nostocoides jenkinsii Ben 74</name>
    <dbReference type="NCBI Taxonomy" id="1193518"/>
    <lineage>
        <taxon>Bacteria</taxon>
        <taxon>Bacillati</taxon>
        <taxon>Actinomycetota</taxon>
        <taxon>Actinomycetes</taxon>
        <taxon>Micrococcales</taxon>
        <taxon>Intrasporangiaceae</taxon>
        <taxon>Nostocoides</taxon>
    </lineage>
</organism>
<evidence type="ECO:0000313" key="3">
    <source>
        <dbReference type="Proteomes" id="UP000035720"/>
    </source>
</evidence>
<comment type="caution">
    <text evidence="2">The sequence shown here is derived from an EMBL/GenBank/DDBJ whole genome shotgun (WGS) entry which is preliminary data.</text>
</comment>
<reference evidence="2 3" key="1">
    <citation type="journal article" date="2013" name="ISME J.">
        <title>A metabolic model for members of the genus Tetrasphaera involved in enhanced biological phosphorus removal.</title>
        <authorList>
            <person name="Kristiansen R."/>
            <person name="Nguyen H.T.T."/>
            <person name="Saunders A.M."/>
            <person name="Nielsen J.L."/>
            <person name="Wimmer R."/>
            <person name="Le V.Q."/>
            <person name="McIlroy S.J."/>
            <person name="Petrovski S."/>
            <person name="Seviour R.J."/>
            <person name="Calteau A."/>
            <person name="Nielsen K.L."/>
            <person name="Nielsen P.H."/>
        </authorList>
    </citation>
    <scope>NUCLEOTIDE SEQUENCE [LARGE SCALE GENOMIC DNA]</scope>
    <source>
        <strain evidence="2 3">Ben 74</strain>
    </source>
</reference>